<name>A0A448ZIY6_9STRA</name>
<proteinExistence type="predicted"/>
<evidence type="ECO:0000259" key="3">
    <source>
        <dbReference type="Pfam" id="PF01266"/>
    </source>
</evidence>
<dbReference type="EMBL" id="CAACVS010000400">
    <property type="protein sequence ID" value="VEU41975.1"/>
    <property type="molecule type" value="Genomic_DNA"/>
</dbReference>
<dbReference type="OrthoDB" id="38520at2759"/>
<dbReference type="PANTHER" id="PTHR13847">
    <property type="entry name" value="SARCOSINE DEHYDROGENASE-RELATED"/>
    <property type="match status" value="1"/>
</dbReference>
<evidence type="ECO:0000313" key="4">
    <source>
        <dbReference type="EMBL" id="VEU41975.1"/>
    </source>
</evidence>
<gene>
    <name evidence="4" type="ORF">PSNMU_V1.4_AUG-EV-PASAV3_0089220</name>
</gene>
<dbReference type="Gene3D" id="3.30.9.10">
    <property type="entry name" value="D-Amino Acid Oxidase, subunit A, domain 2"/>
    <property type="match status" value="1"/>
</dbReference>
<evidence type="ECO:0000256" key="2">
    <source>
        <dbReference type="SAM" id="MobiDB-lite"/>
    </source>
</evidence>
<dbReference type="Gene3D" id="3.50.50.60">
    <property type="entry name" value="FAD/NAD(P)-binding domain"/>
    <property type="match status" value="1"/>
</dbReference>
<feature type="region of interest" description="Disordered" evidence="2">
    <location>
        <begin position="1"/>
        <end position="21"/>
    </location>
</feature>
<dbReference type="SUPFAM" id="SSF51905">
    <property type="entry name" value="FAD/NAD(P)-binding domain"/>
    <property type="match status" value="1"/>
</dbReference>
<dbReference type="PANTHER" id="PTHR13847:SF289">
    <property type="entry name" value="GLYCINE OXIDASE"/>
    <property type="match status" value="1"/>
</dbReference>
<organism evidence="4 5">
    <name type="scientific">Pseudo-nitzschia multistriata</name>
    <dbReference type="NCBI Taxonomy" id="183589"/>
    <lineage>
        <taxon>Eukaryota</taxon>
        <taxon>Sar</taxon>
        <taxon>Stramenopiles</taxon>
        <taxon>Ochrophyta</taxon>
        <taxon>Bacillariophyta</taxon>
        <taxon>Bacillariophyceae</taxon>
        <taxon>Bacillariophycidae</taxon>
        <taxon>Bacillariales</taxon>
        <taxon>Bacillariaceae</taxon>
        <taxon>Pseudo-nitzschia</taxon>
    </lineage>
</organism>
<keyword evidence="5" id="KW-1185">Reference proteome</keyword>
<dbReference type="GO" id="GO:0005737">
    <property type="term" value="C:cytoplasm"/>
    <property type="evidence" value="ECO:0007669"/>
    <property type="project" value="TreeGrafter"/>
</dbReference>
<evidence type="ECO:0000256" key="1">
    <source>
        <dbReference type="ARBA" id="ARBA00023002"/>
    </source>
</evidence>
<dbReference type="Proteomes" id="UP000291116">
    <property type="component" value="Unassembled WGS sequence"/>
</dbReference>
<reference evidence="4 5" key="1">
    <citation type="submission" date="2019-01" db="EMBL/GenBank/DDBJ databases">
        <authorList>
            <person name="Ferrante I. M."/>
        </authorList>
    </citation>
    <scope>NUCLEOTIDE SEQUENCE [LARGE SCALE GENOMIC DNA]</scope>
    <source>
        <strain evidence="4 5">B856</strain>
    </source>
</reference>
<protein>
    <recommendedName>
        <fullName evidence="3">FAD dependent oxidoreductase domain-containing protein</fullName>
    </recommendedName>
</protein>
<sequence length="471" mass="52226">MRNTACVAENKNNEDKMSNNPELFAKSSPLFRSSNETDYDVVIVGAGVAGCSAAYHLLAQKLGEESSASGLRVLIVDAGPQAGEGLAPRTRSGTATMGVAPCVKMMVQLFAGSCDDFVRHHGREGARRYLDATREGLVLQKDIAGRLWVAEKDFKKNVKELGSYYVGSTERDEIELQREFEILSSLMDNDDGIEWCDGDRLSSVEGMSEDFRCGIYFPKDAVIDSSLYAKVLIEYVLKKSKGNAEFWPNTTVQSIDRQTSGEAVSLKVSDGRCQTINAKKVVVATGAIRLFHEQHGCLNGLIKPCYSYLVHVPTAVPPGVGAHSENYCSPNFFTWGYTHDWCYTNGKIRISGEDHFSAYKSPKEEERCNRLSRWTLERYRCNDLYTDEEVSSFPRQHGLYSETVDMVPIVGSLLTEGNICYLLGCNAWGQTILSYCASLVPGLLGFQGLTESQRDILNLVSVRRFSHLPSN</sequence>
<evidence type="ECO:0000313" key="5">
    <source>
        <dbReference type="Proteomes" id="UP000291116"/>
    </source>
</evidence>
<dbReference type="Pfam" id="PF01266">
    <property type="entry name" value="DAO"/>
    <property type="match status" value="1"/>
</dbReference>
<dbReference type="GO" id="GO:0016491">
    <property type="term" value="F:oxidoreductase activity"/>
    <property type="evidence" value="ECO:0007669"/>
    <property type="project" value="UniProtKB-KW"/>
</dbReference>
<accession>A0A448ZIY6</accession>
<dbReference type="InterPro" id="IPR036188">
    <property type="entry name" value="FAD/NAD-bd_sf"/>
</dbReference>
<dbReference type="InterPro" id="IPR006076">
    <property type="entry name" value="FAD-dep_OxRdtase"/>
</dbReference>
<dbReference type="AlphaFoldDB" id="A0A448ZIY6"/>
<keyword evidence="1" id="KW-0560">Oxidoreductase</keyword>
<feature type="domain" description="FAD dependent oxidoreductase" evidence="3">
    <location>
        <begin position="40"/>
        <end position="439"/>
    </location>
</feature>